<dbReference type="Proteomes" id="UP000000759">
    <property type="component" value="Chromosome 3"/>
</dbReference>
<name>B5Y5G8_PHATC</name>
<dbReference type="GO" id="GO:0005783">
    <property type="term" value="C:endoplasmic reticulum"/>
    <property type="evidence" value="ECO:0007669"/>
    <property type="project" value="TreeGrafter"/>
</dbReference>
<keyword evidence="9" id="KW-1185">Reference proteome</keyword>
<organism evidence="8 9">
    <name type="scientific">Phaeodactylum tricornutum (strain CCAP 1055/1)</name>
    <dbReference type="NCBI Taxonomy" id="556484"/>
    <lineage>
        <taxon>Eukaryota</taxon>
        <taxon>Sar</taxon>
        <taxon>Stramenopiles</taxon>
        <taxon>Ochrophyta</taxon>
        <taxon>Bacillariophyta</taxon>
        <taxon>Bacillariophyceae</taxon>
        <taxon>Bacillariophycidae</taxon>
        <taxon>Naviculales</taxon>
        <taxon>Phaeodactylaceae</taxon>
        <taxon>Phaeodactylum</taxon>
    </lineage>
</organism>
<dbReference type="GeneID" id="7203889"/>
<keyword evidence="4" id="KW-0560">Oxidoreductase</keyword>
<evidence type="ECO:0000256" key="6">
    <source>
        <dbReference type="SAM" id="MobiDB-lite"/>
    </source>
</evidence>
<reference evidence="9" key="2">
    <citation type="submission" date="2008-08" db="EMBL/GenBank/DDBJ databases">
        <authorList>
            <consortium name="Diatom Consortium"/>
            <person name="Grigoriev I."/>
            <person name="Grimwood J."/>
            <person name="Kuo A."/>
            <person name="Otillar R.P."/>
            <person name="Salamov A."/>
            <person name="Detter J.C."/>
            <person name="Lindquist E."/>
            <person name="Shapiro H."/>
            <person name="Lucas S."/>
            <person name="Glavina del Rio T."/>
            <person name="Pitluck S."/>
            <person name="Rokhsar D."/>
            <person name="Bowler C."/>
        </authorList>
    </citation>
    <scope>GENOME REANNOTATION</scope>
    <source>
        <strain evidence="9">CCAP 1055/1</strain>
    </source>
</reference>
<dbReference type="eggNOG" id="KOG1591">
    <property type="taxonomic scope" value="Eukaryota"/>
</dbReference>
<dbReference type="HOGENOM" id="CLU_507618_0_0_1"/>
<dbReference type="GO" id="GO:0004656">
    <property type="term" value="F:procollagen-proline 4-dioxygenase activity"/>
    <property type="evidence" value="ECO:0007669"/>
    <property type="project" value="TreeGrafter"/>
</dbReference>
<evidence type="ECO:0000256" key="1">
    <source>
        <dbReference type="ARBA" id="ARBA00001961"/>
    </source>
</evidence>
<feature type="compositionally biased region" description="Polar residues" evidence="6">
    <location>
        <begin position="319"/>
        <end position="328"/>
    </location>
</feature>
<proteinExistence type="predicted"/>
<protein>
    <recommendedName>
        <fullName evidence="7">Fe2OG dioxygenase domain-containing protein</fullName>
    </recommendedName>
</protein>
<keyword evidence="2" id="KW-0479">Metal-binding</keyword>
<evidence type="ECO:0000313" key="9">
    <source>
        <dbReference type="Proteomes" id="UP000000759"/>
    </source>
</evidence>
<sequence>MPSGQDGPIKGTSKLWVSLSTVKKTLFVFACPCLLAWYFHSLYSNASENALNRSTDNKFRIGESASPARSSASDLCRRSIIQSLGIEAGEFGEKEMESFENVSIALHLNGESKHCGETSLIKLIETLYQAANEMDQCSFIFDKYVVEAVLSRAFQNLVGQTCYSSEKDRTEEDGLYGFCDMGTNKTPILADHDELVSIAYGGVKYLPCHFHTRQGRRIQGVQDLVSGLTDEAPCPDALCLHLYAVQAGRHFVFAPGAVGEIIELPHVMGGNPEQPVYLRTLSLSPRVFDIVNFFRLEESQDLVARVLKEERELWRLKRSTTGPDSSNVNKRRTSESGFDTSSESALKLKMRGFQALGFDDYIETYADGLQMLRYNLTTAYNAHHDFYGDISAVTGHHNFNSAGVGADRFATILLYMTEHGERGGGETVFTEAWPTELAPGKRVELPDAIESLRASGDASMLKTGSWEETLVAKCRSRLAVQPHPGRAVLFYSQLPNGKPDYTSLHGGCPVLAGQKYAANLWVWNSHRHGYSEAPIHP</sequence>
<dbReference type="GO" id="GO:0031418">
    <property type="term" value="F:L-ascorbic acid binding"/>
    <property type="evidence" value="ECO:0007669"/>
    <property type="project" value="InterPro"/>
</dbReference>
<dbReference type="GO" id="GO:0005506">
    <property type="term" value="F:iron ion binding"/>
    <property type="evidence" value="ECO:0007669"/>
    <property type="project" value="InterPro"/>
</dbReference>
<dbReference type="KEGG" id="pti:PHATR_44137"/>
<dbReference type="PANTHER" id="PTHR10869">
    <property type="entry name" value="PROLYL 4-HYDROXYLASE ALPHA SUBUNIT"/>
    <property type="match status" value="1"/>
</dbReference>
<accession>B5Y5G8</accession>
<evidence type="ECO:0000259" key="7">
    <source>
        <dbReference type="PROSITE" id="PS51471"/>
    </source>
</evidence>
<evidence type="ECO:0000256" key="2">
    <source>
        <dbReference type="ARBA" id="ARBA00022723"/>
    </source>
</evidence>
<feature type="region of interest" description="Disordered" evidence="6">
    <location>
        <begin position="319"/>
        <end position="338"/>
    </location>
</feature>
<reference evidence="8 9" key="1">
    <citation type="journal article" date="2008" name="Nature">
        <title>The Phaeodactylum genome reveals the evolutionary history of diatom genomes.</title>
        <authorList>
            <person name="Bowler C."/>
            <person name="Allen A.E."/>
            <person name="Badger J.H."/>
            <person name="Grimwood J."/>
            <person name="Jabbari K."/>
            <person name="Kuo A."/>
            <person name="Maheswari U."/>
            <person name="Martens C."/>
            <person name="Maumus F."/>
            <person name="Otillar R.P."/>
            <person name="Rayko E."/>
            <person name="Salamov A."/>
            <person name="Vandepoele K."/>
            <person name="Beszteri B."/>
            <person name="Gruber A."/>
            <person name="Heijde M."/>
            <person name="Katinka M."/>
            <person name="Mock T."/>
            <person name="Valentin K."/>
            <person name="Verret F."/>
            <person name="Berges J.A."/>
            <person name="Brownlee C."/>
            <person name="Cadoret J.P."/>
            <person name="Chiovitti A."/>
            <person name="Choi C.J."/>
            <person name="Coesel S."/>
            <person name="De Martino A."/>
            <person name="Detter J.C."/>
            <person name="Durkin C."/>
            <person name="Falciatore A."/>
            <person name="Fournet J."/>
            <person name="Haruta M."/>
            <person name="Huysman M.J."/>
            <person name="Jenkins B.D."/>
            <person name="Jiroutova K."/>
            <person name="Jorgensen R.E."/>
            <person name="Joubert Y."/>
            <person name="Kaplan A."/>
            <person name="Kroger N."/>
            <person name="Kroth P.G."/>
            <person name="La Roche J."/>
            <person name="Lindquist E."/>
            <person name="Lommer M."/>
            <person name="Martin-Jezequel V."/>
            <person name="Lopez P.J."/>
            <person name="Lucas S."/>
            <person name="Mangogna M."/>
            <person name="McGinnis K."/>
            <person name="Medlin L.K."/>
            <person name="Montsant A."/>
            <person name="Oudot-Le Secq M.P."/>
            <person name="Napoli C."/>
            <person name="Obornik M."/>
            <person name="Parker M.S."/>
            <person name="Petit J.L."/>
            <person name="Porcel B.M."/>
            <person name="Poulsen N."/>
            <person name="Robison M."/>
            <person name="Rychlewski L."/>
            <person name="Rynearson T.A."/>
            <person name="Schmutz J."/>
            <person name="Shapiro H."/>
            <person name="Siaut M."/>
            <person name="Stanley M."/>
            <person name="Sussman M.R."/>
            <person name="Taylor A.R."/>
            <person name="Vardi A."/>
            <person name="von Dassow P."/>
            <person name="Vyverman W."/>
            <person name="Willis A."/>
            <person name="Wyrwicz L.S."/>
            <person name="Rokhsar D.S."/>
            <person name="Weissenbach J."/>
            <person name="Armbrust E.V."/>
            <person name="Green B.R."/>
            <person name="Van de Peer Y."/>
            <person name="Grigoriev I.V."/>
        </authorList>
    </citation>
    <scope>NUCLEOTIDE SEQUENCE [LARGE SCALE GENOMIC DNA]</scope>
    <source>
        <strain evidence="8 9">CCAP 1055/1</strain>
    </source>
</reference>
<dbReference type="InterPro" id="IPR006620">
    <property type="entry name" value="Pro_4_hyd_alph"/>
</dbReference>
<dbReference type="InterPro" id="IPR005123">
    <property type="entry name" value="Oxoglu/Fe-dep_dioxygenase_dom"/>
</dbReference>
<evidence type="ECO:0000313" key="8">
    <source>
        <dbReference type="EMBL" id="ACI65936.1"/>
    </source>
</evidence>
<dbReference type="EMBL" id="CP001142">
    <property type="protein sequence ID" value="ACI65936.1"/>
    <property type="molecule type" value="Genomic_DNA"/>
</dbReference>
<comment type="cofactor">
    <cofactor evidence="1">
        <name>L-ascorbate</name>
        <dbReference type="ChEBI" id="CHEBI:38290"/>
    </cofactor>
</comment>
<dbReference type="AlphaFoldDB" id="B5Y5G8"/>
<dbReference type="PROSITE" id="PS51471">
    <property type="entry name" value="FE2OG_OXY"/>
    <property type="match status" value="1"/>
</dbReference>
<dbReference type="Pfam" id="PF13640">
    <property type="entry name" value="2OG-FeII_Oxy_3"/>
    <property type="match status" value="1"/>
</dbReference>
<gene>
    <name evidence="8" type="ORF">PHATR_44137</name>
</gene>
<dbReference type="Gene3D" id="2.60.120.620">
    <property type="entry name" value="q2cbj1_9rhob like domain"/>
    <property type="match status" value="1"/>
</dbReference>
<dbReference type="InterPro" id="IPR045054">
    <property type="entry name" value="P4HA-like"/>
</dbReference>
<dbReference type="PaxDb" id="2850-Phatr44137"/>
<feature type="domain" description="Fe2OG dioxygenase" evidence="7">
    <location>
        <begin position="365"/>
        <end position="524"/>
    </location>
</feature>
<dbReference type="RefSeq" id="XP_002186466.1">
    <property type="nucleotide sequence ID" value="XM_002186430.1"/>
</dbReference>
<evidence type="ECO:0000256" key="5">
    <source>
        <dbReference type="ARBA" id="ARBA00023004"/>
    </source>
</evidence>
<evidence type="ECO:0000256" key="4">
    <source>
        <dbReference type="ARBA" id="ARBA00023002"/>
    </source>
</evidence>
<dbReference type="OrthoDB" id="420380at2759"/>
<dbReference type="SMART" id="SM00702">
    <property type="entry name" value="P4Hc"/>
    <property type="match status" value="1"/>
</dbReference>
<dbReference type="InParanoid" id="B5Y5G8"/>
<dbReference type="InterPro" id="IPR044862">
    <property type="entry name" value="Pro_4_hyd_alph_FE2OG_OXY"/>
</dbReference>
<evidence type="ECO:0000256" key="3">
    <source>
        <dbReference type="ARBA" id="ARBA00022964"/>
    </source>
</evidence>
<keyword evidence="5" id="KW-0408">Iron</keyword>
<keyword evidence="3" id="KW-0223">Dioxygenase</keyword>
<dbReference type="PANTHER" id="PTHR10869:SF226">
    <property type="entry name" value="PROLYL 4-HYDROXYLASE ALPHA SUBUNIT DOMAIN-CONTAINING PROTEIN"/>
    <property type="match status" value="1"/>
</dbReference>